<proteinExistence type="inferred from homology"/>
<comment type="caution">
    <text evidence="3">The sequence shown here is derived from an EMBL/GenBank/DDBJ whole genome shotgun (WGS) entry which is preliminary data.</text>
</comment>
<dbReference type="Gene3D" id="3.40.710.10">
    <property type="entry name" value="DD-peptidase/beta-lactamase superfamily"/>
    <property type="match status" value="2"/>
</dbReference>
<dbReference type="Pfam" id="PF00144">
    <property type="entry name" value="Beta-lactamase"/>
    <property type="match status" value="1"/>
</dbReference>
<dbReference type="InterPro" id="IPR001466">
    <property type="entry name" value="Beta-lactam-related"/>
</dbReference>
<keyword evidence="4" id="KW-1185">Reference proteome</keyword>
<protein>
    <recommendedName>
        <fullName evidence="2">Beta-lactamase-related domain-containing protein</fullName>
    </recommendedName>
</protein>
<evidence type="ECO:0000259" key="2">
    <source>
        <dbReference type="Pfam" id="PF00144"/>
    </source>
</evidence>
<name>A0ABR1I4E7_9HYPO</name>
<dbReference type="EMBL" id="JAZAVK010000042">
    <property type="protein sequence ID" value="KAK7428366.1"/>
    <property type="molecule type" value="Genomic_DNA"/>
</dbReference>
<evidence type="ECO:0000313" key="3">
    <source>
        <dbReference type="EMBL" id="KAK7428366.1"/>
    </source>
</evidence>
<gene>
    <name evidence="3" type="ORF">QQZ08_005123</name>
</gene>
<evidence type="ECO:0000256" key="1">
    <source>
        <dbReference type="ARBA" id="ARBA00038215"/>
    </source>
</evidence>
<dbReference type="InterPro" id="IPR050491">
    <property type="entry name" value="AmpC-like"/>
</dbReference>
<feature type="domain" description="Beta-lactamase-related" evidence="2">
    <location>
        <begin position="11"/>
        <end position="173"/>
    </location>
</feature>
<dbReference type="SUPFAM" id="SSF56601">
    <property type="entry name" value="beta-lactamase/transpeptidase-like"/>
    <property type="match status" value="1"/>
</dbReference>
<comment type="similarity">
    <text evidence="1">Belongs to the peptidase S12 family.</text>
</comment>
<dbReference type="PANTHER" id="PTHR46825">
    <property type="entry name" value="D-ALANYL-D-ALANINE-CARBOXYPEPTIDASE/ENDOPEPTIDASE AMPH"/>
    <property type="match status" value="1"/>
</dbReference>
<dbReference type="InterPro" id="IPR012338">
    <property type="entry name" value="Beta-lactam/transpept-like"/>
</dbReference>
<reference evidence="3 4" key="1">
    <citation type="journal article" date="2025" name="Microbiol. Resour. Announc.">
        <title>Draft genome sequences for Neonectria magnoliae and Neonectria punicea, canker pathogens of Liriodendron tulipifera and Acer saccharum in West Virginia.</title>
        <authorList>
            <person name="Petronek H.M."/>
            <person name="Kasson M.T."/>
            <person name="Metheny A.M."/>
            <person name="Stauder C.M."/>
            <person name="Lovett B."/>
            <person name="Lynch S.C."/>
            <person name="Garnas J.R."/>
            <person name="Kasson L.R."/>
            <person name="Stajich J.E."/>
        </authorList>
    </citation>
    <scope>NUCLEOTIDE SEQUENCE [LARGE SCALE GENOMIC DNA]</scope>
    <source>
        <strain evidence="3 4">NRRL 64651</strain>
    </source>
</reference>
<dbReference type="PANTHER" id="PTHR46825:SF9">
    <property type="entry name" value="BETA-LACTAMASE-RELATED DOMAIN-CONTAINING PROTEIN"/>
    <property type="match status" value="1"/>
</dbReference>
<organism evidence="3 4">
    <name type="scientific">Neonectria magnoliae</name>
    <dbReference type="NCBI Taxonomy" id="2732573"/>
    <lineage>
        <taxon>Eukaryota</taxon>
        <taxon>Fungi</taxon>
        <taxon>Dikarya</taxon>
        <taxon>Ascomycota</taxon>
        <taxon>Pezizomycotina</taxon>
        <taxon>Sordariomycetes</taxon>
        <taxon>Hypocreomycetidae</taxon>
        <taxon>Hypocreales</taxon>
        <taxon>Nectriaceae</taxon>
        <taxon>Neonectria</taxon>
    </lineage>
</organism>
<evidence type="ECO:0000313" key="4">
    <source>
        <dbReference type="Proteomes" id="UP001498421"/>
    </source>
</evidence>
<accession>A0ABR1I4E7</accession>
<dbReference type="Proteomes" id="UP001498421">
    <property type="component" value="Unassembled WGS sequence"/>
</dbReference>
<sequence length="418" mass="46671">MDLSRSIPFVKHVNDLMSSWHIPGLGIAVINGSEIFTQGFGHAVLGPQEIEVTFDTLFDCASTSKSFTAAAVSLLIADDKQYPQVQWTPVSHLLPDDFVLPDAYATANATVEDILSDRTGMPGHDYSYLGIKAKDSDTPKSVTRNFRNLPLSKSLRTYQYCNMMFTAATYLVQPSAVHAAGQDYRFAKPYTWRDGKYQDSVANYAKWVRAMMHRLDPISEETYSQLDKPRIVSNPDANEDGDLAPFTSHRLCALGWETEFYRGHKIVRHDGLVSGFGSLILFVPDQRFGIVVFGNAGTANDVSFVLAMELLDLLLGVPEADRVNWAQRAEIDRETDKENEEENKNGTLYIDGTDRSMAFTITLEHVCDDQNFLAHFIDDEGADSPMKAQFRIENANVTALGLALAEELGDSLIWFEKQ</sequence>